<keyword evidence="1 6" id="KW-0963">Cytoplasm</keyword>
<evidence type="ECO:0000256" key="2">
    <source>
        <dbReference type="ARBA" id="ARBA00022500"/>
    </source>
</evidence>
<dbReference type="InterPro" id="IPR001789">
    <property type="entry name" value="Sig_transdc_resp-reg_receiver"/>
</dbReference>
<keyword evidence="2 6" id="KW-0145">Chemotaxis</keyword>
<keyword evidence="12" id="KW-1185">Reference proteome</keyword>
<dbReference type="HAMAP" id="MF_00099">
    <property type="entry name" value="CheB_chemtxs"/>
    <property type="match status" value="1"/>
</dbReference>
<dbReference type="Pfam" id="PF01339">
    <property type="entry name" value="CheB_methylest"/>
    <property type="match status" value="1"/>
</dbReference>
<keyword evidence="3 6" id="KW-0597">Phosphoprotein</keyword>
<evidence type="ECO:0000259" key="10">
    <source>
        <dbReference type="PROSITE" id="PS50122"/>
    </source>
</evidence>
<dbReference type="SUPFAM" id="SSF52172">
    <property type="entry name" value="CheY-like"/>
    <property type="match status" value="1"/>
</dbReference>
<reference evidence="11 12" key="2">
    <citation type="submission" date="2020-03" db="EMBL/GenBank/DDBJ databases">
        <title>Roseomonas stagni sp. nov., isolated from pond water in Japan.</title>
        <authorList>
            <person name="Furuhata K."/>
            <person name="Miyamoto H."/>
            <person name="Goto K."/>
        </authorList>
    </citation>
    <scope>NUCLEOTIDE SEQUENCE [LARGE SCALE GENOMIC DNA]</scope>
    <source>
        <strain evidence="11 12">PeD5</strain>
    </source>
</reference>
<dbReference type="SUPFAM" id="SSF52738">
    <property type="entry name" value="Methylesterase CheB, C-terminal domain"/>
    <property type="match status" value="1"/>
</dbReference>
<dbReference type="InterPro" id="IPR000673">
    <property type="entry name" value="Sig_transdc_resp-reg_Me-estase"/>
</dbReference>
<evidence type="ECO:0000256" key="5">
    <source>
        <dbReference type="ARBA" id="ARBA00048267"/>
    </source>
</evidence>
<comment type="PTM">
    <text evidence="6">Phosphorylated by CheA. Phosphorylation of the N-terminal regulatory domain activates the methylesterase activity.</text>
</comment>
<dbReference type="InterPro" id="IPR035909">
    <property type="entry name" value="CheB_C"/>
</dbReference>
<dbReference type="PROSITE" id="PS50110">
    <property type="entry name" value="RESPONSE_REGULATORY"/>
    <property type="match status" value="1"/>
</dbReference>
<evidence type="ECO:0000256" key="1">
    <source>
        <dbReference type="ARBA" id="ARBA00022490"/>
    </source>
</evidence>
<dbReference type="SMART" id="SM00448">
    <property type="entry name" value="REC"/>
    <property type="match status" value="1"/>
</dbReference>
<dbReference type="EC" id="3.5.1.44" evidence="6"/>
<reference evidence="11 12" key="1">
    <citation type="submission" date="2020-02" db="EMBL/GenBank/DDBJ databases">
        <authorList>
            <person name="Kim H.M."/>
            <person name="Jeon C.O."/>
        </authorList>
    </citation>
    <scope>NUCLEOTIDE SEQUENCE [LARGE SCALE GENOMIC DNA]</scope>
    <source>
        <strain evidence="11 12">PeD5</strain>
    </source>
</reference>
<feature type="active site" evidence="6 7">
    <location>
        <position position="172"/>
    </location>
</feature>
<dbReference type="NCBIfam" id="NF001965">
    <property type="entry name" value="PRK00742.1"/>
    <property type="match status" value="1"/>
</dbReference>
<evidence type="ECO:0000256" key="3">
    <source>
        <dbReference type="ARBA" id="ARBA00022553"/>
    </source>
</evidence>
<evidence type="ECO:0000313" key="12">
    <source>
        <dbReference type="Proteomes" id="UP000475385"/>
    </source>
</evidence>
<dbReference type="GO" id="GO:0008984">
    <property type="term" value="F:protein-glutamate methylesterase activity"/>
    <property type="evidence" value="ECO:0007669"/>
    <property type="project" value="UniProtKB-UniRule"/>
</dbReference>
<dbReference type="PIRSF" id="PIRSF000876">
    <property type="entry name" value="RR_chemtxs_CheB"/>
    <property type="match status" value="1"/>
</dbReference>
<evidence type="ECO:0000256" key="8">
    <source>
        <dbReference type="PROSITE-ProRule" id="PRU00169"/>
    </source>
</evidence>
<proteinExistence type="inferred from homology"/>
<dbReference type="GO" id="GO:0006935">
    <property type="term" value="P:chemotaxis"/>
    <property type="evidence" value="ECO:0007669"/>
    <property type="project" value="UniProtKB-UniRule"/>
</dbReference>
<feature type="active site" evidence="6 7">
    <location>
        <position position="294"/>
    </location>
</feature>
<dbReference type="Pfam" id="PF00072">
    <property type="entry name" value="Response_reg"/>
    <property type="match status" value="1"/>
</dbReference>
<comment type="caution">
    <text evidence="11">The sequence shown here is derived from an EMBL/GenBank/DDBJ whole genome shotgun (WGS) entry which is preliminary data.</text>
</comment>
<dbReference type="Gene3D" id="3.40.50.2300">
    <property type="match status" value="1"/>
</dbReference>
<dbReference type="AlphaFoldDB" id="A0A6M1LPJ6"/>
<feature type="domain" description="CheB-type methylesterase" evidence="10">
    <location>
        <begin position="160"/>
        <end position="352"/>
    </location>
</feature>
<dbReference type="PANTHER" id="PTHR42872">
    <property type="entry name" value="PROTEIN-GLUTAMATE METHYLESTERASE/PROTEIN-GLUTAMINE GLUTAMINASE"/>
    <property type="match status" value="1"/>
</dbReference>
<organism evidence="11 12">
    <name type="scientific">Falsiroseomonas algicola</name>
    <dbReference type="NCBI Taxonomy" id="2716930"/>
    <lineage>
        <taxon>Bacteria</taxon>
        <taxon>Pseudomonadati</taxon>
        <taxon>Pseudomonadota</taxon>
        <taxon>Alphaproteobacteria</taxon>
        <taxon>Acetobacterales</taxon>
        <taxon>Roseomonadaceae</taxon>
        <taxon>Falsiroseomonas</taxon>
    </lineage>
</organism>
<dbReference type="Gene3D" id="3.40.50.180">
    <property type="entry name" value="Methylesterase CheB, C-terminal domain"/>
    <property type="match status" value="1"/>
</dbReference>
<comment type="catalytic activity">
    <reaction evidence="5 6">
        <text>[protein]-L-glutamate 5-O-methyl ester + H2O = L-glutamyl-[protein] + methanol + H(+)</text>
        <dbReference type="Rhea" id="RHEA:23236"/>
        <dbReference type="Rhea" id="RHEA-COMP:10208"/>
        <dbReference type="Rhea" id="RHEA-COMP:10311"/>
        <dbReference type="ChEBI" id="CHEBI:15377"/>
        <dbReference type="ChEBI" id="CHEBI:15378"/>
        <dbReference type="ChEBI" id="CHEBI:17790"/>
        <dbReference type="ChEBI" id="CHEBI:29973"/>
        <dbReference type="ChEBI" id="CHEBI:82795"/>
        <dbReference type="EC" id="3.1.1.61"/>
    </reaction>
</comment>
<dbReference type="InterPro" id="IPR008248">
    <property type="entry name" value="CheB-like"/>
</dbReference>
<sequence length="359" mass="37566">MNGRKGAMPIKVLVVDDSALIRQLLTELLSADRGIEVVGTANDPIAAREKIKALAPDVITLDIEMPKMDGLSFLEKLMALRPMPVVVVSTLTQKGTDAALRALELGAIDYVAKPLIDIRSGMTALGEELVAKVRTAAAARPRARAMRAAPSAPLQVDAALSTAGRIVAVGASTGGVETLQQLLLQMPATAPAIVITQHMPAGFTSSFARRLDQQCAMTVVEASDGRRIMPGQVYIAPGARHLEVTRTGAHYACRVHDGAPVSGHRPSVDVLFYSVAAAAGANAMGIILTGMGKDGAHGLLAMRRAGARTLGQTEASCVVYGMPKAAMQAGAVEQELTVDQIAREVVRAREGEATRRGAA</sequence>
<dbReference type="EMBL" id="JAAIKB010000006">
    <property type="protein sequence ID" value="NGM21714.1"/>
    <property type="molecule type" value="Genomic_DNA"/>
</dbReference>
<evidence type="ECO:0000259" key="9">
    <source>
        <dbReference type="PROSITE" id="PS50110"/>
    </source>
</evidence>
<dbReference type="PROSITE" id="PS50122">
    <property type="entry name" value="CHEB"/>
    <property type="match status" value="1"/>
</dbReference>
<dbReference type="FunFam" id="3.40.50.2300:FF:000060">
    <property type="entry name" value="Protein-glutamate methylesterase/protein-glutamine glutaminase"/>
    <property type="match status" value="1"/>
</dbReference>
<evidence type="ECO:0000256" key="7">
    <source>
        <dbReference type="PROSITE-ProRule" id="PRU00050"/>
    </source>
</evidence>
<dbReference type="Proteomes" id="UP000475385">
    <property type="component" value="Unassembled WGS sequence"/>
</dbReference>
<dbReference type="CDD" id="cd16432">
    <property type="entry name" value="CheB_Rec"/>
    <property type="match status" value="1"/>
</dbReference>
<dbReference type="GO" id="GO:0000156">
    <property type="term" value="F:phosphorelay response regulator activity"/>
    <property type="evidence" value="ECO:0007669"/>
    <property type="project" value="InterPro"/>
</dbReference>
<comment type="domain">
    <text evidence="6">Contains a C-terminal catalytic domain, and an N-terminal region which modulates catalytic activity.</text>
</comment>
<evidence type="ECO:0000313" key="11">
    <source>
        <dbReference type="EMBL" id="NGM21714.1"/>
    </source>
</evidence>
<comment type="subcellular location">
    <subcellularLocation>
        <location evidence="6">Cytoplasm</location>
    </subcellularLocation>
</comment>
<dbReference type="NCBIfam" id="NF009206">
    <property type="entry name" value="PRK12555.1"/>
    <property type="match status" value="1"/>
</dbReference>
<comment type="function">
    <text evidence="6">Involved in chemotaxis. Part of a chemotaxis signal transduction system that modulates chemotaxis in response to various stimuli. Catalyzes the demethylation of specific methylglutamate residues introduced into the chemoreceptors (methyl-accepting chemotaxis proteins or MCP) by CheR. Also mediates the irreversible deamidation of specific glutamine residues to glutamic acid.</text>
</comment>
<dbReference type="CDD" id="cd17541">
    <property type="entry name" value="REC_CheB-like"/>
    <property type="match status" value="1"/>
</dbReference>
<keyword evidence="4 6" id="KW-0378">Hydrolase</keyword>
<name>A0A6M1LPJ6_9PROT</name>
<dbReference type="GO" id="GO:0005737">
    <property type="term" value="C:cytoplasm"/>
    <property type="evidence" value="ECO:0007669"/>
    <property type="project" value="UniProtKB-SubCell"/>
</dbReference>
<dbReference type="PANTHER" id="PTHR42872:SF6">
    <property type="entry name" value="PROTEIN-GLUTAMATE METHYLESTERASE_PROTEIN-GLUTAMINE GLUTAMINASE"/>
    <property type="match status" value="1"/>
</dbReference>
<feature type="modified residue" description="4-aspartylphosphate" evidence="6 8">
    <location>
        <position position="62"/>
    </location>
</feature>
<gene>
    <name evidence="6" type="primary">cheB</name>
    <name evidence="11" type="ORF">G3576_16950</name>
</gene>
<dbReference type="EC" id="3.1.1.61" evidence="6"/>
<accession>A0A6M1LPJ6</accession>
<protein>
    <recommendedName>
        <fullName evidence="6">Protein-glutamate methylesterase/protein-glutamine glutaminase</fullName>
        <ecNumber evidence="6">3.1.1.61</ecNumber>
        <ecNumber evidence="6">3.5.1.44</ecNumber>
    </recommendedName>
</protein>
<evidence type="ECO:0000256" key="6">
    <source>
        <dbReference type="HAMAP-Rule" id="MF_00099"/>
    </source>
</evidence>
<comment type="catalytic activity">
    <reaction evidence="6">
        <text>L-glutaminyl-[protein] + H2O = L-glutamyl-[protein] + NH4(+)</text>
        <dbReference type="Rhea" id="RHEA:16441"/>
        <dbReference type="Rhea" id="RHEA-COMP:10207"/>
        <dbReference type="Rhea" id="RHEA-COMP:10208"/>
        <dbReference type="ChEBI" id="CHEBI:15377"/>
        <dbReference type="ChEBI" id="CHEBI:28938"/>
        <dbReference type="ChEBI" id="CHEBI:29973"/>
        <dbReference type="ChEBI" id="CHEBI:30011"/>
        <dbReference type="EC" id="3.5.1.44"/>
    </reaction>
</comment>
<comment type="similarity">
    <text evidence="6">Belongs to the CheB family.</text>
</comment>
<feature type="active site" evidence="6 7">
    <location>
        <position position="198"/>
    </location>
</feature>
<feature type="domain" description="Response regulatory" evidence="9">
    <location>
        <begin position="11"/>
        <end position="128"/>
    </location>
</feature>
<dbReference type="GO" id="GO:0050568">
    <property type="term" value="F:protein-glutamine glutaminase activity"/>
    <property type="evidence" value="ECO:0007669"/>
    <property type="project" value="UniProtKB-UniRule"/>
</dbReference>
<dbReference type="InterPro" id="IPR011006">
    <property type="entry name" value="CheY-like_superfamily"/>
</dbReference>
<evidence type="ECO:0000256" key="4">
    <source>
        <dbReference type="ARBA" id="ARBA00022801"/>
    </source>
</evidence>